<keyword evidence="4" id="KW-1185">Reference proteome</keyword>
<dbReference type="Pfam" id="PF00535">
    <property type="entry name" value="Glycos_transf_2"/>
    <property type="match status" value="1"/>
</dbReference>
<proteinExistence type="predicted"/>
<dbReference type="SUPFAM" id="SSF53448">
    <property type="entry name" value="Nucleotide-diphospho-sugar transferases"/>
    <property type="match status" value="1"/>
</dbReference>
<evidence type="ECO:0000259" key="2">
    <source>
        <dbReference type="Pfam" id="PF00535"/>
    </source>
</evidence>
<dbReference type="PANTHER" id="PTHR41244:SF1">
    <property type="entry name" value="GLYCOSYLTRANSFERASE"/>
    <property type="match status" value="1"/>
</dbReference>
<dbReference type="InterPro" id="IPR001173">
    <property type="entry name" value="Glyco_trans_2-like"/>
</dbReference>
<dbReference type="Gene3D" id="3.20.20.80">
    <property type="entry name" value="Glycosidases"/>
    <property type="match status" value="1"/>
</dbReference>
<feature type="domain" description="Glycosyl transferase family 1" evidence="1">
    <location>
        <begin position="761"/>
        <end position="920"/>
    </location>
</feature>
<comment type="caution">
    <text evidence="3">The sequence shown here is derived from an EMBL/GenBank/DDBJ whole genome shotgun (WGS) entry which is preliminary data.</text>
</comment>
<evidence type="ECO:0000313" key="3">
    <source>
        <dbReference type="EMBL" id="MBB5373299.1"/>
    </source>
</evidence>
<dbReference type="AlphaFoldDB" id="A0A840VM95"/>
<feature type="domain" description="Glycosyltransferase 2-like" evidence="2">
    <location>
        <begin position="955"/>
        <end position="1060"/>
    </location>
</feature>
<dbReference type="CDD" id="cd11579">
    <property type="entry name" value="Glyco_tran_WbsX"/>
    <property type="match status" value="1"/>
</dbReference>
<dbReference type="PANTHER" id="PTHR41244">
    <property type="entry name" value="RHAMNAN SYNTHESIS F"/>
    <property type="match status" value="1"/>
</dbReference>
<dbReference type="Proteomes" id="UP000553706">
    <property type="component" value="Unassembled WGS sequence"/>
</dbReference>
<dbReference type="EMBL" id="JACHFJ010000005">
    <property type="protein sequence ID" value="MBB5373299.1"/>
    <property type="molecule type" value="Genomic_DNA"/>
</dbReference>
<name>A0A840VM95_9PROT</name>
<dbReference type="CDD" id="cd03801">
    <property type="entry name" value="GT4_PimA-like"/>
    <property type="match status" value="1"/>
</dbReference>
<dbReference type="InterPro" id="IPR001296">
    <property type="entry name" value="Glyco_trans_1"/>
</dbReference>
<sequence length="1244" mass="139729">MTANLKAEVEIIRRSGLFFSSWYLAQHPGIAAGNDGVEHFCTEGWPNGARPNPYFEPAWYLARYPDVAAAGFNPLLHYIVAGEVEGRDPSPLFHAAWYRETYHLGPKDACLRHYLERRRTGQVNPVPVFDAAWYLENNPDVAEGGADPFEHFLVFGVAEGRNPAPDFDLKFYVNRYGAMLNGENPLLHYLAHRASGVFLPQRPEQEGLVPAAVRRATRPASFFEEFQPAPAHAKRKAKLLAYYLPQFHHVPENDAWWGKGFTDWTNLGRALPRFIGHVQPRIPRDLGHYSLDDPNTLKRQIEMAKGAGLQGFVFYTYWFNRHRLLEKPLEQFLSDKSLDFSFCAMWANENWTRRWDGLEREVLIAQEYLEEDDPALIAHFARLFEDPRYIRIDGRPLLMIYRVTLIPDATARIAKWRRMFSELHGEKPIIIMAQSLGDYDPQPYGLDGAVEFPPHKLSQETRRINDTLELLDPDFGATVHDYEDIAATSLKLPVPDYPLIKAIVPGWDNDPRREGKGLALHNATPALYQDWLEKLIDYTADHPFYGERVICVNAWNEWAEGAFLEPDVHAGAAFLNATVRAICERDVAEFSNGILLVGHDAQAHGAQLLLLNIARKLKRQWGVKVHLLLLGVGPLLGKYYDTAEVSVAYDKTIIGNLLDKYKEMGIRSAIVNSAASARVVPWLEARGISATLLVHEMPQLLKEYNLEIQARLGAGAASHLVFSSSYLREKFSAAVELKRADAVVLPQGNYQEMRFDAQARARIRRELGIGDEQFLVLGAGFAHIRKGFDLFLQMARNFSKRRGDVHFVWVGDIEFMLRTYLAPEMERVRESGCFTHIPYTERVAEYFSAADVLALTSREDPLPTVVMEAMACGVPCVAFDESGGIPELLRREKAGRVARAADADDFLAELTSLLDHEKLAALRPRLSAMAAKKFEFGAYVEELLRLATPALKTVSVAVLNYNYARYLPERLATVFAQTYPVQEVLLLDDASSDDSLAVAAEMAEAAGRELRVLANQKNSGVFAQWRRAAEAASGEYVWLCEADDAADPRFLSRLIEAMSGAGAPLLGFTDSRAIDEAGKEVMPDYQSYYFSCGVRELVVSGIWAGREFAARMLSVRNLIPNVSAVLWRREALLKALETVPDLGEWKLAGDWRLYLALLAGQGGELVYVAEPLNTHRRHAGGVTQSLDAEAHLAEIRRMHELAAKTLKLPKSTRTAQAEDLGRLKAQFARAAKKPAKPIARRRKV</sequence>
<organism evidence="3 4">
    <name type="scientific">Acidocella aromatica</name>
    <dbReference type="NCBI Taxonomy" id="1303579"/>
    <lineage>
        <taxon>Bacteria</taxon>
        <taxon>Pseudomonadati</taxon>
        <taxon>Pseudomonadota</taxon>
        <taxon>Alphaproteobacteria</taxon>
        <taxon>Acetobacterales</taxon>
        <taxon>Acidocellaceae</taxon>
        <taxon>Acidocella</taxon>
    </lineage>
</organism>
<protein>
    <submittedName>
        <fullName evidence="3">Glycosyltransferase involved in cell wall biosynthesis</fullName>
    </submittedName>
</protein>
<reference evidence="3 4" key="1">
    <citation type="submission" date="2020-08" db="EMBL/GenBank/DDBJ databases">
        <title>Genomic Encyclopedia of Type Strains, Phase IV (KMG-IV): sequencing the most valuable type-strain genomes for metagenomic binning, comparative biology and taxonomic classification.</title>
        <authorList>
            <person name="Goeker M."/>
        </authorList>
    </citation>
    <scope>NUCLEOTIDE SEQUENCE [LARGE SCALE GENOMIC DNA]</scope>
    <source>
        <strain evidence="3 4">DSM 27026</strain>
    </source>
</reference>
<dbReference type="InterPro" id="IPR029044">
    <property type="entry name" value="Nucleotide-diphossugar_trans"/>
</dbReference>
<dbReference type="Gene3D" id="3.40.50.2000">
    <property type="entry name" value="Glycogen Phosphorylase B"/>
    <property type="match status" value="1"/>
</dbReference>
<evidence type="ECO:0000259" key="1">
    <source>
        <dbReference type="Pfam" id="PF00534"/>
    </source>
</evidence>
<evidence type="ECO:0000313" key="4">
    <source>
        <dbReference type="Proteomes" id="UP000553706"/>
    </source>
</evidence>
<dbReference type="RefSeq" id="WP_183266305.1">
    <property type="nucleotide sequence ID" value="NZ_JACHFJ010000005.1"/>
</dbReference>
<accession>A0A840VM95</accession>
<dbReference type="GO" id="GO:0016757">
    <property type="term" value="F:glycosyltransferase activity"/>
    <property type="evidence" value="ECO:0007669"/>
    <property type="project" value="InterPro"/>
</dbReference>
<dbReference type="Gene3D" id="3.90.550.10">
    <property type="entry name" value="Spore Coat Polysaccharide Biosynthesis Protein SpsA, Chain A"/>
    <property type="match status" value="1"/>
</dbReference>
<keyword evidence="3" id="KW-0808">Transferase</keyword>
<gene>
    <name evidence="3" type="ORF">HNP71_001558</name>
</gene>
<dbReference type="Pfam" id="PF00534">
    <property type="entry name" value="Glycos_transf_1"/>
    <property type="match status" value="1"/>
</dbReference>
<dbReference type="InterPro" id="IPR032719">
    <property type="entry name" value="WbsX"/>
</dbReference>
<dbReference type="Pfam" id="PF14307">
    <property type="entry name" value="Glyco_tran_WbsX"/>
    <property type="match status" value="1"/>
</dbReference>
<dbReference type="SUPFAM" id="SSF53756">
    <property type="entry name" value="UDP-Glycosyltransferase/glycogen phosphorylase"/>
    <property type="match status" value="1"/>
</dbReference>